<accession>A0ABC8JZE6</accession>
<name>A0ABC8JZE6_ERUVS</name>
<reference evidence="1 2" key="1">
    <citation type="submission" date="2022-03" db="EMBL/GenBank/DDBJ databases">
        <authorList>
            <person name="Macdonald S."/>
            <person name="Ahmed S."/>
            <person name="Newling K."/>
        </authorList>
    </citation>
    <scope>NUCLEOTIDE SEQUENCE [LARGE SCALE GENOMIC DNA]</scope>
</reference>
<protein>
    <submittedName>
        <fullName evidence="1">Uncharacterized protein</fullName>
    </submittedName>
</protein>
<dbReference type="EMBL" id="CAKOAT010152932">
    <property type="protein sequence ID" value="CAH8345558.1"/>
    <property type="molecule type" value="Genomic_DNA"/>
</dbReference>
<evidence type="ECO:0000313" key="2">
    <source>
        <dbReference type="Proteomes" id="UP001642260"/>
    </source>
</evidence>
<proteinExistence type="predicted"/>
<sequence>MATLANRPRISYRLRYLSISLIFHYVDISALFSRSIAFRLKTWLTQGLSFLISSQASVTERQANPSSESILPSWRSTAVTSEFLHNGLRRQINSPQELRRLDGGIIVKNPAAKRIQQEVTEMQANLSDDFMSLPLEAPPKFGSPELQELIDEIIKEAAEAVNVSPIAGLLATAEVAAKASRSGEQRIVRRASQKLDDDTLFTWAEVGITITITIVVLL</sequence>
<gene>
    <name evidence="1" type="ORF">ERUC_LOCUS16658</name>
</gene>
<keyword evidence="2" id="KW-1185">Reference proteome</keyword>
<evidence type="ECO:0000313" key="1">
    <source>
        <dbReference type="EMBL" id="CAH8345558.1"/>
    </source>
</evidence>
<comment type="caution">
    <text evidence="1">The sequence shown here is derived from an EMBL/GenBank/DDBJ whole genome shotgun (WGS) entry which is preliminary data.</text>
</comment>
<organism evidence="1 2">
    <name type="scientific">Eruca vesicaria subsp. sativa</name>
    <name type="common">Garden rocket</name>
    <name type="synonym">Eruca sativa</name>
    <dbReference type="NCBI Taxonomy" id="29727"/>
    <lineage>
        <taxon>Eukaryota</taxon>
        <taxon>Viridiplantae</taxon>
        <taxon>Streptophyta</taxon>
        <taxon>Embryophyta</taxon>
        <taxon>Tracheophyta</taxon>
        <taxon>Spermatophyta</taxon>
        <taxon>Magnoliopsida</taxon>
        <taxon>eudicotyledons</taxon>
        <taxon>Gunneridae</taxon>
        <taxon>Pentapetalae</taxon>
        <taxon>rosids</taxon>
        <taxon>malvids</taxon>
        <taxon>Brassicales</taxon>
        <taxon>Brassicaceae</taxon>
        <taxon>Brassiceae</taxon>
        <taxon>Eruca</taxon>
    </lineage>
</organism>
<dbReference type="Proteomes" id="UP001642260">
    <property type="component" value="Unassembled WGS sequence"/>
</dbReference>
<dbReference type="AlphaFoldDB" id="A0ABC8JZE6"/>